<evidence type="ECO:0000313" key="2">
    <source>
        <dbReference type="EMBL" id="GMF51742.1"/>
    </source>
</evidence>
<gene>
    <name evidence="2" type="ORF">Pfra01_002101700</name>
</gene>
<evidence type="ECO:0000256" key="1">
    <source>
        <dbReference type="SAM" id="MobiDB-lite"/>
    </source>
</evidence>
<organism evidence="2 3">
    <name type="scientific">Phytophthora fragariaefolia</name>
    <dbReference type="NCBI Taxonomy" id="1490495"/>
    <lineage>
        <taxon>Eukaryota</taxon>
        <taxon>Sar</taxon>
        <taxon>Stramenopiles</taxon>
        <taxon>Oomycota</taxon>
        <taxon>Peronosporomycetes</taxon>
        <taxon>Peronosporales</taxon>
        <taxon>Peronosporaceae</taxon>
        <taxon>Phytophthora</taxon>
    </lineage>
</organism>
<proteinExistence type="predicted"/>
<evidence type="ECO:0000313" key="3">
    <source>
        <dbReference type="Proteomes" id="UP001165121"/>
    </source>
</evidence>
<reference evidence="2" key="1">
    <citation type="submission" date="2023-04" db="EMBL/GenBank/DDBJ databases">
        <title>Phytophthora fragariaefolia NBRC 109709.</title>
        <authorList>
            <person name="Ichikawa N."/>
            <person name="Sato H."/>
            <person name="Tonouchi N."/>
        </authorList>
    </citation>
    <scope>NUCLEOTIDE SEQUENCE</scope>
    <source>
        <strain evidence="2">NBRC 109709</strain>
    </source>
</reference>
<feature type="region of interest" description="Disordered" evidence="1">
    <location>
        <begin position="253"/>
        <end position="282"/>
    </location>
</feature>
<sequence length="349" mass="39082">MLKALASESVGRWISPMGYEPQVTLPPRAQVSKATTTEMSSSSDSDDGGKSKRKGFKISSSGTPVRRDGEDWTFYKHAMLNAFEKSLLDGIATVRETEDASLDEEKKGEFKKKQAKIKILIQGSLSMRLAKQVMTKPTGTEMWREVMDIYEGKSNPAMPAQRVLADLGSPVNDLQMVARMQRSLPTLPCYNELRRKVLFSSNMGKYTPDLVRELILTAELRSKDWENNAFGNKQTRTDHYKCDCPVLEEKSSGRTAHTKYARNTPKSKSLQSTNQGEEHAGKRDVVIGEAVKRDLKYCDPTRWYFDTGTNAHITACKEYFTTLQSMEDSDWNPTISGFADGVGAKAEGF</sequence>
<dbReference type="AlphaFoldDB" id="A0A9W7D154"/>
<feature type="region of interest" description="Disordered" evidence="1">
    <location>
        <begin position="16"/>
        <end position="65"/>
    </location>
</feature>
<dbReference type="Proteomes" id="UP001165121">
    <property type="component" value="Unassembled WGS sequence"/>
</dbReference>
<accession>A0A9W7D154</accession>
<dbReference type="EMBL" id="BSXT01002943">
    <property type="protein sequence ID" value="GMF51742.1"/>
    <property type="molecule type" value="Genomic_DNA"/>
</dbReference>
<dbReference type="OrthoDB" id="129110at2759"/>
<keyword evidence="3" id="KW-1185">Reference proteome</keyword>
<comment type="caution">
    <text evidence="2">The sequence shown here is derived from an EMBL/GenBank/DDBJ whole genome shotgun (WGS) entry which is preliminary data.</text>
</comment>
<feature type="compositionally biased region" description="Polar residues" evidence="1">
    <location>
        <begin position="264"/>
        <end position="275"/>
    </location>
</feature>
<name>A0A9W7D154_9STRA</name>
<protein>
    <submittedName>
        <fullName evidence="2">Unnamed protein product</fullName>
    </submittedName>
</protein>